<sequence length="165" mass="18257">MASMPLALFPLILSSFGRHKIRPRIPSQTIFAAPVDRPSDTVASRFLDIESDAIKGLQEQILPLYPVGPIVQTGSRDQNYEDSKCLTWLDNKPRVSVLYVSLGSSGTLSHERMTELAFGLDISEQGFIWVVRRPNNAYPDHGPQGLSDPLDFLPRCPTGPHKLGC</sequence>
<dbReference type="eggNOG" id="KOG1192">
    <property type="taxonomic scope" value="Eukaryota"/>
</dbReference>
<evidence type="ECO:0000313" key="2">
    <source>
        <dbReference type="EMBL" id="EXB37608.1"/>
    </source>
</evidence>
<dbReference type="PANTHER" id="PTHR48046">
    <property type="entry name" value="UDP-GLYCOSYLTRANSFERASE 72E1"/>
    <property type="match status" value="1"/>
</dbReference>
<dbReference type="Proteomes" id="UP000030645">
    <property type="component" value="Unassembled WGS sequence"/>
</dbReference>
<dbReference type="Gene3D" id="3.40.50.2000">
    <property type="entry name" value="Glycogen Phosphorylase B"/>
    <property type="match status" value="2"/>
</dbReference>
<dbReference type="PANTHER" id="PTHR48046:SF1">
    <property type="entry name" value="GLYCOSYLTRANSFERASE-RELATED"/>
    <property type="match status" value="1"/>
</dbReference>
<keyword evidence="2" id="KW-0808">Transferase</keyword>
<reference evidence="3" key="1">
    <citation type="submission" date="2013-01" db="EMBL/GenBank/DDBJ databases">
        <title>Draft Genome Sequence of a Mulberry Tree, Morus notabilis C.K. Schneid.</title>
        <authorList>
            <person name="He N."/>
            <person name="Zhao S."/>
        </authorList>
    </citation>
    <scope>NUCLEOTIDE SEQUENCE</scope>
</reference>
<dbReference type="EMBL" id="KE343643">
    <property type="protein sequence ID" value="EXB37608.1"/>
    <property type="molecule type" value="Genomic_DNA"/>
</dbReference>
<dbReference type="AlphaFoldDB" id="W9QQ67"/>
<dbReference type="STRING" id="981085.W9QQ67"/>
<accession>W9QQ67</accession>
<evidence type="ECO:0000313" key="3">
    <source>
        <dbReference type="Proteomes" id="UP000030645"/>
    </source>
</evidence>
<keyword evidence="3" id="KW-1185">Reference proteome</keyword>
<name>W9QQ67_9ROSA</name>
<protein>
    <submittedName>
        <fullName evidence="2">UDP-glycosyltransferase</fullName>
    </submittedName>
</protein>
<gene>
    <name evidence="2" type="ORF">L484_021813</name>
</gene>
<dbReference type="GO" id="GO:0016757">
    <property type="term" value="F:glycosyltransferase activity"/>
    <property type="evidence" value="ECO:0007669"/>
    <property type="project" value="UniProtKB-KW"/>
</dbReference>
<proteinExistence type="predicted"/>
<dbReference type="SUPFAM" id="SSF53756">
    <property type="entry name" value="UDP-Glycosyltransferase/glycogen phosphorylase"/>
    <property type="match status" value="1"/>
</dbReference>
<evidence type="ECO:0000256" key="1">
    <source>
        <dbReference type="ARBA" id="ARBA00022676"/>
    </source>
</evidence>
<organism evidence="2 3">
    <name type="scientific">Morus notabilis</name>
    <dbReference type="NCBI Taxonomy" id="981085"/>
    <lineage>
        <taxon>Eukaryota</taxon>
        <taxon>Viridiplantae</taxon>
        <taxon>Streptophyta</taxon>
        <taxon>Embryophyta</taxon>
        <taxon>Tracheophyta</taxon>
        <taxon>Spermatophyta</taxon>
        <taxon>Magnoliopsida</taxon>
        <taxon>eudicotyledons</taxon>
        <taxon>Gunneridae</taxon>
        <taxon>Pentapetalae</taxon>
        <taxon>rosids</taxon>
        <taxon>fabids</taxon>
        <taxon>Rosales</taxon>
        <taxon>Moraceae</taxon>
        <taxon>Moreae</taxon>
        <taxon>Morus</taxon>
    </lineage>
</organism>
<keyword evidence="1" id="KW-0328">Glycosyltransferase</keyword>